<dbReference type="SMART" id="SM00421">
    <property type="entry name" value="HTH_LUXR"/>
    <property type="match status" value="1"/>
</dbReference>
<dbReference type="PANTHER" id="PTHR44688">
    <property type="entry name" value="DNA-BINDING TRANSCRIPTIONAL ACTIVATOR DEVR_DOSR"/>
    <property type="match status" value="1"/>
</dbReference>
<reference evidence="5 6" key="1">
    <citation type="submission" date="2019-05" db="EMBL/GenBank/DDBJ databases">
        <authorList>
            <person name="Lee S.D."/>
        </authorList>
    </citation>
    <scope>NUCLEOTIDE SEQUENCE [LARGE SCALE GENOMIC DNA]</scope>
    <source>
        <strain evidence="5 6">YC2-7</strain>
    </source>
</reference>
<keyword evidence="2" id="KW-0238">DNA-binding</keyword>
<evidence type="ECO:0000256" key="2">
    <source>
        <dbReference type="ARBA" id="ARBA00023125"/>
    </source>
</evidence>
<evidence type="ECO:0000259" key="4">
    <source>
        <dbReference type="PROSITE" id="PS50043"/>
    </source>
</evidence>
<keyword evidence="1" id="KW-0805">Transcription regulation</keyword>
<evidence type="ECO:0000313" key="6">
    <source>
        <dbReference type="Proteomes" id="UP000535543"/>
    </source>
</evidence>
<dbReference type="Gene3D" id="1.25.40.10">
    <property type="entry name" value="Tetratricopeptide repeat domain"/>
    <property type="match status" value="1"/>
</dbReference>
<dbReference type="GO" id="GO:0003677">
    <property type="term" value="F:DNA binding"/>
    <property type="evidence" value="ECO:0007669"/>
    <property type="project" value="UniProtKB-KW"/>
</dbReference>
<dbReference type="SUPFAM" id="SSF48452">
    <property type="entry name" value="TPR-like"/>
    <property type="match status" value="1"/>
</dbReference>
<dbReference type="InterPro" id="IPR036388">
    <property type="entry name" value="WH-like_DNA-bd_sf"/>
</dbReference>
<dbReference type="InterPro" id="IPR016032">
    <property type="entry name" value="Sig_transdc_resp-reg_C-effctor"/>
</dbReference>
<dbReference type="PANTHER" id="PTHR44688:SF16">
    <property type="entry name" value="DNA-BINDING TRANSCRIPTIONAL ACTIVATOR DEVR_DOSR"/>
    <property type="match status" value="1"/>
</dbReference>
<evidence type="ECO:0000256" key="1">
    <source>
        <dbReference type="ARBA" id="ARBA00023015"/>
    </source>
</evidence>
<dbReference type="PROSITE" id="PS50043">
    <property type="entry name" value="HTH_LUXR_2"/>
    <property type="match status" value="1"/>
</dbReference>
<dbReference type="CDD" id="cd06170">
    <property type="entry name" value="LuxR_C_like"/>
    <property type="match status" value="1"/>
</dbReference>
<proteinExistence type="predicted"/>
<dbReference type="GO" id="GO:0006355">
    <property type="term" value="P:regulation of DNA-templated transcription"/>
    <property type="evidence" value="ECO:0007669"/>
    <property type="project" value="InterPro"/>
</dbReference>
<accession>A0A848K954</accession>
<sequence length="537" mass="58976">MADTDVLRETARAACLRRDWREAYRCLDEARGCCELDTDELDALGEAAWWLGIVKDALCTSEEVFRRLQQAGSTRRAGMKAVELGLAWITRGDIAIGSGWINRAKRILAEVPEGPEHGYLGYLDAMLALEFGDLEPTTVQAPALQQMSSRYDAPALESLGLVLSGLADLKECRTVAGFAKLDEAMLPVLADQVPPLWATDVYCTVIHACHLLADVRRMRSWTDALERWSANVPQAVMVTGICRIHRLQLRGFDGDFEVVERLLIEASEALTDLNGWIAGAGFHQLGDVRRMRGDTDQAMAAYARARELGIEPQPGEALLQLAMGKGAAAWTMLRSALDCEDRVGRARLLPSAVLVALSLDKVDEAETCCQELESLAEAYWSPGFRAWARHCRGAVLVTRRAFDEGLRALQAAARDYREQQTRYSLAQVYEWMALAHKGIGDNELADADVATALAIYRQLGAEPDVRRLDRSERPGGLTAREVEILACIAQGATNKQVAAQVFITEKTVGRHLANIYAKLGVSSRTAAVAWARANALV</sequence>
<dbReference type="AlphaFoldDB" id="A0A848K954"/>
<dbReference type="Proteomes" id="UP000535543">
    <property type="component" value="Unassembled WGS sequence"/>
</dbReference>
<dbReference type="PRINTS" id="PR00038">
    <property type="entry name" value="HTHLUXR"/>
</dbReference>
<dbReference type="Pfam" id="PF00196">
    <property type="entry name" value="GerE"/>
    <property type="match status" value="1"/>
</dbReference>
<dbReference type="InterPro" id="IPR011990">
    <property type="entry name" value="TPR-like_helical_dom_sf"/>
</dbReference>
<dbReference type="RefSeq" id="WP_169585670.1">
    <property type="nucleotide sequence ID" value="NZ_VCQU01000002.1"/>
</dbReference>
<comment type="caution">
    <text evidence="5">The sequence shown here is derived from an EMBL/GenBank/DDBJ whole genome shotgun (WGS) entry which is preliminary data.</text>
</comment>
<evidence type="ECO:0000313" key="5">
    <source>
        <dbReference type="EMBL" id="NMN94961.1"/>
    </source>
</evidence>
<dbReference type="SUPFAM" id="SSF46894">
    <property type="entry name" value="C-terminal effector domain of the bipartite response regulators"/>
    <property type="match status" value="1"/>
</dbReference>
<keyword evidence="3" id="KW-0804">Transcription</keyword>
<organism evidence="5 6">
    <name type="scientific">Antrihabitans stalactiti</name>
    <dbReference type="NCBI Taxonomy" id="2584121"/>
    <lineage>
        <taxon>Bacteria</taxon>
        <taxon>Bacillati</taxon>
        <taxon>Actinomycetota</taxon>
        <taxon>Actinomycetes</taxon>
        <taxon>Mycobacteriales</taxon>
        <taxon>Nocardiaceae</taxon>
        <taxon>Antrihabitans</taxon>
    </lineage>
</organism>
<dbReference type="InterPro" id="IPR000792">
    <property type="entry name" value="Tscrpt_reg_LuxR_C"/>
</dbReference>
<dbReference type="EMBL" id="VCQU01000002">
    <property type="protein sequence ID" value="NMN94961.1"/>
    <property type="molecule type" value="Genomic_DNA"/>
</dbReference>
<name>A0A848K954_9NOCA</name>
<evidence type="ECO:0000256" key="3">
    <source>
        <dbReference type="ARBA" id="ARBA00023163"/>
    </source>
</evidence>
<gene>
    <name evidence="5" type="ORF">FGL95_07920</name>
</gene>
<dbReference type="Gene3D" id="1.10.10.10">
    <property type="entry name" value="Winged helix-like DNA-binding domain superfamily/Winged helix DNA-binding domain"/>
    <property type="match status" value="1"/>
</dbReference>
<dbReference type="PROSITE" id="PS00622">
    <property type="entry name" value="HTH_LUXR_1"/>
    <property type="match status" value="1"/>
</dbReference>
<protein>
    <submittedName>
        <fullName evidence="5">LuxR family transcriptional regulator</fullName>
    </submittedName>
</protein>
<reference evidence="5 6" key="2">
    <citation type="submission" date="2020-06" db="EMBL/GenBank/DDBJ databases">
        <title>Antribacter stalactiti gen. nov., sp. nov., a new member of the family Nacardiaceae isolated from a cave.</title>
        <authorList>
            <person name="Kim I.S."/>
        </authorList>
    </citation>
    <scope>NUCLEOTIDE SEQUENCE [LARGE SCALE GENOMIC DNA]</scope>
    <source>
        <strain evidence="5 6">YC2-7</strain>
    </source>
</reference>
<keyword evidence="6" id="KW-1185">Reference proteome</keyword>
<feature type="domain" description="HTH luxR-type" evidence="4">
    <location>
        <begin position="470"/>
        <end position="535"/>
    </location>
</feature>